<evidence type="ECO:0000313" key="2">
    <source>
        <dbReference type="Proteomes" id="UP000509418"/>
    </source>
</evidence>
<evidence type="ECO:0000313" key="1">
    <source>
        <dbReference type="EMBL" id="QKZ23849.1"/>
    </source>
</evidence>
<name>A0A7H8TK02_STRCX</name>
<dbReference type="EMBL" id="CP056041">
    <property type="protein sequence ID" value="QKZ23849.1"/>
    <property type="molecule type" value="Genomic_DNA"/>
</dbReference>
<sequence length="206" mass="22754">MLYLATPSSPEIRAAMSAGDLGCMTTPAQGNHLPERTLIGADNGKFGKQWRGATHWYDWLTTTVARYGTNRFLFGVVPDVPFNACGTLIESMPWLPRIRQLGIPAAFAAQDGSEVGLVPWDDLDVLFLAGSTAWKIGPAAQHLAHEAQERGLPVHMGRVNSRRRLRIAEAFGCTTCDGTYLAYGPDRNLPQLLTWLKEMRQEPTLF</sequence>
<protein>
    <submittedName>
        <fullName evidence="1">Uncharacterized protein</fullName>
    </submittedName>
</protein>
<gene>
    <name evidence="1" type="ORF">HUT05_44730</name>
</gene>
<reference evidence="1 2" key="1">
    <citation type="submission" date="2020-06" db="EMBL/GenBank/DDBJ databases">
        <title>Genome mining for natural products.</title>
        <authorList>
            <person name="Zhang B."/>
            <person name="Shi J."/>
            <person name="Ge H."/>
        </authorList>
    </citation>
    <scope>NUCLEOTIDE SEQUENCE [LARGE SCALE GENOMIC DNA]</scope>
    <source>
        <strain evidence="1 2">NA02069</strain>
    </source>
</reference>
<dbReference type="Proteomes" id="UP000509418">
    <property type="component" value="Chromosome"/>
</dbReference>
<organism evidence="1 2">
    <name type="scientific">Streptomyces chartreusis</name>
    <dbReference type="NCBI Taxonomy" id="1969"/>
    <lineage>
        <taxon>Bacteria</taxon>
        <taxon>Bacillati</taxon>
        <taxon>Actinomycetota</taxon>
        <taxon>Actinomycetes</taxon>
        <taxon>Kitasatosporales</taxon>
        <taxon>Streptomycetaceae</taxon>
        <taxon>Streptomyces</taxon>
    </lineage>
</organism>
<keyword evidence="2" id="KW-1185">Reference proteome</keyword>
<proteinExistence type="predicted"/>
<accession>A0A7H8TK02</accession>
<dbReference type="AlphaFoldDB" id="A0A7H8TK02"/>
<dbReference type="RefSeq" id="WP_176578463.1">
    <property type="nucleotide sequence ID" value="NZ_CBDRGH010000022.1"/>
</dbReference>